<dbReference type="Pfam" id="PF05553">
    <property type="entry name" value="DUF761"/>
    <property type="match status" value="1"/>
</dbReference>
<sequence length="232" mass="27113">MPSSNLMEPQKHKKYQKAKDLSLFAIAFSIVIYISICYDIFNLSSSTLLSNTKFWFLISNTLILIIAADYGAFSTSKHRKPDLYEEYHHALRCQARSSAEYPSFVSQQYQKSIPMEEKMLADHHHHRKMDEPPERILEVVRIHEPEKPETIRRSKSRKAKHVTFNYANNKNNNNNNGLQRSKTEKHGPRIKVLKSPAEANEFSTMSNEELNRRVEEFIEKFNRQIKLQANAC</sequence>
<protein>
    <submittedName>
        <fullName evidence="3">Serine-threonine protein kinase, plant-type</fullName>
    </submittedName>
</protein>
<evidence type="ECO:0000313" key="4">
    <source>
        <dbReference type="Proteomes" id="UP000436088"/>
    </source>
</evidence>
<dbReference type="EMBL" id="VEPZ02000778">
    <property type="protein sequence ID" value="KAE8720004.1"/>
    <property type="molecule type" value="Genomic_DNA"/>
</dbReference>
<keyword evidence="3" id="KW-0418">Kinase</keyword>
<feature type="region of interest" description="Disordered" evidence="1">
    <location>
        <begin position="166"/>
        <end position="187"/>
    </location>
</feature>
<evidence type="ECO:0000313" key="3">
    <source>
        <dbReference type="EMBL" id="KAE8720004.1"/>
    </source>
</evidence>
<dbReference type="AlphaFoldDB" id="A0A6A3BTN3"/>
<name>A0A6A3BTN3_HIBSY</name>
<accession>A0A6A3BTN3</accession>
<reference evidence="3" key="1">
    <citation type="submission" date="2019-09" db="EMBL/GenBank/DDBJ databases">
        <title>Draft genome information of white flower Hibiscus syriacus.</title>
        <authorList>
            <person name="Kim Y.-M."/>
        </authorList>
    </citation>
    <scope>NUCLEOTIDE SEQUENCE [LARGE SCALE GENOMIC DNA]</scope>
    <source>
        <strain evidence="3">YM2019G1</strain>
    </source>
</reference>
<dbReference type="PANTHER" id="PTHR35997">
    <property type="entry name" value="COTTON FIBER PROTEIN-RELATED"/>
    <property type="match status" value="1"/>
</dbReference>
<evidence type="ECO:0000256" key="1">
    <source>
        <dbReference type="SAM" id="MobiDB-lite"/>
    </source>
</evidence>
<keyword evidence="2" id="KW-0472">Membrane</keyword>
<dbReference type="GO" id="GO:0016301">
    <property type="term" value="F:kinase activity"/>
    <property type="evidence" value="ECO:0007669"/>
    <property type="project" value="UniProtKB-KW"/>
</dbReference>
<dbReference type="Proteomes" id="UP000436088">
    <property type="component" value="Unassembled WGS sequence"/>
</dbReference>
<organism evidence="3 4">
    <name type="scientific">Hibiscus syriacus</name>
    <name type="common">Rose of Sharon</name>
    <dbReference type="NCBI Taxonomy" id="106335"/>
    <lineage>
        <taxon>Eukaryota</taxon>
        <taxon>Viridiplantae</taxon>
        <taxon>Streptophyta</taxon>
        <taxon>Embryophyta</taxon>
        <taxon>Tracheophyta</taxon>
        <taxon>Spermatophyta</taxon>
        <taxon>Magnoliopsida</taxon>
        <taxon>eudicotyledons</taxon>
        <taxon>Gunneridae</taxon>
        <taxon>Pentapetalae</taxon>
        <taxon>rosids</taxon>
        <taxon>malvids</taxon>
        <taxon>Malvales</taxon>
        <taxon>Malvaceae</taxon>
        <taxon>Malvoideae</taxon>
        <taxon>Hibiscus</taxon>
    </lineage>
</organism>
<keyword evidence="2" id="KW-0812">Transmembrane</keyword>
<keyword evidence="4" id="KW-1185">Reference proteome</keyword>
<keyword evidence="3" id="KW-0808">Transferase</keyword>
<dbReference type="InterPro" id="IPR008480">
    <property type="entry name" value="DUF761_pln"/>
</dbReference>
<comment type="caution">
    <text evidence="3">The sequence shown here is derived from an EMBL/GenBank/DDBJ whole genome shotgun (WGS) entry which is preliminary data.</text>
</comment>
<dbReference type="PANTHER" id="PTHR35997:SF6">
    <property type="entry name" value="COTTON FIBER PROTEIN"/>
    <property type="match status" value="1"/>
</dbReference>
<proteinExistence type="predicted"/>
<feature type="transmembrane region" description="Helical" evidence="2">
    <location>
        <begin position="53"/>
        <end position="73"/>
    </location>
</feature>
<keyword evidence="2" id="KW-1133">Transmembrane helix</keyword>
<feature type="compositionally biased region" description="Low complexity" evidence="1">
    <location>
        <begin position="166"/>
        <end position="176"/>
    </location>
</feature>
<evidence type="ECO:0000256" key="2">
    <source>
        <dbReference type="SAM" id="Phobius"/>
    </source>
</evidence>
<feature type="transmembrane region" description="Helical" evidence="2">
    <location>
        <begin position="21"/>
        <end position="41"/>
    </location>
</feature>
<gene>
    <name evidence="3" type="ORF">F3Y22_tig00109923pilonHSYRG00098</name>
</gene>